<dbReference type="Proteomes" id="UP000256645">
    <property type="component" value="Unassembled WGS sequence"/>
</dbReference>
<sequence length="599" mass="68135">MSFSHLPNEVLHHIVRNLSSPSDLRTCSLLSHAFLSVTRPILYREIDFTADNEGFEDEELETTIAPQVQLLKTLSEKACIGSLVHKLRCHDLEFTDYFDPFTVEARLDPQDIIQAAKNMTSLIEADLAPCMLAAHIITNLHAYPNLRRLKVTRLDPGTYIWGLSPCPLTHLEWRVKKSWPANPHLKSIEFLATAIAATCPMLKSFDIVGCDLHRSNPERVLPESTSDNPAQYELMTGGLKFSHLEHFGLSKIYDMSHDPGDNPKIKGLILELVQSCGQTLTSITIPILVSADRTELAFLTKVCSMLPKLKSLQVSWHSGSTDFVGISPKEFFSGLIIETVRLGLEIEHFTVSSLGCPFDEEMGSLFSLWPSLRTLRVCDGHNAGGPYDSSSRMDFESYDILSFIRELPPSLEELYIEISAETLFVDEDDDFDPFCSIGKDIFEALKRLHTCDLMAWICDTDMTTGPIPEKAVHYRRLRHAKGEQYKNLWTSRQDRIYQEDNSVITHSSVEIQGEFEGKDAKNAWLDANEEGELDDSKSIDEPMTRQFETLEDSDLEDNDLEDNELEVSELEDDKARGWPHNQDRNFQDRVRTYEMYERC</sequence>
<dbReference type="Gene3D" id="3.80.10.10">
    <property type="entry name" value="Ribonuclease Inhibitor"/>
    <property type="match status" value="1"/>
</dbReference>
<evidence type="ECO:0000259" key="2">
    <source>
        <dbReference type="PROSITE" id="PS50181"/>
    </source>
</evidence>
<dbReference type="AlphaFoldDB" id="A0A3D8QC72"/>
<dbReference type="OrthoDB" id="3540523at2759"/>
<dbReference type="InterPro" id="IPR032675">
    <property type="entry name" value="LRR_dom_sf"/>
</dbReference>
<feature type="compositionally biased region" description="Basic and acidic residues" evidence="1">
    <location>
        <begin position="573"/>
        <end position="582"/>
    </location>
</feature>
<feature type="region of interest" description="Disordered" evidence="1">
    <location>
        <begin position="548"/>
        <end position="582"/>
    </location>
</feature>
<organism evidence="3 4">
    <name type="scientific">Coleophoma cylindrospora</name>
    <dbReference type="NCBI Taxonomy" id="1849047"/>
    <lineage>
        <taxon>Eukaryota</taxon>
        <taxon>Fungi</taxon>
        <taxon>Dikarya</taxon>
        <taxon>Ascomycota</taxon>
        <taxon>Pezizomycotina</taxon>
        <taxon>Leotiomycetes</taxon>
        <taxon>Helotiales</taxon>
        <taxon>Dermateaceae</taxon>
        <taxon>Coleophoma</taxon>
    </lineage>
</organism>
<accession>A0A3D8QC72</accession>
<feature type="domain" description="F-box" evidence="2">
    <location>
        <begin position="1"/>
        <end position="46"/>
    </location>
</feature>
<reference evidence="3 4" key="1">
    <citation type="journal article" date="2018" name="IMA Fungus">
        <title>IMA Genome-F 9: Draft genome sequence of Annulohypoxylon stygium, Aspergillus mulundensis, Berkeleyomyces basicola (syn. Thielaviopsis basicola), Ceratocystis smalleyi, two Cercospora beticola strains, Coleophoma cylindrospora, Fusarium fracticaudum, Phialophora cf. hyalina, and Morchella septimelata.</title>
        <authorList>
            <person name="Wingfield B.D."/>
            <person name="Bills G.F."/>
            <person name="Dong Y."/>
            <person name="Huang W."/>
            <person name="Nel W.J."/>
            <person name="Swalarsk-Parry B.S."/>
            <person name="Vaghefi N."/>
            <person name="Wilken P.M."/>
            <person name="An Z."/>
            <person name="de Beer Z.W."/>
            <person name="De Vos L."/>
            <person name="Chen L."/>
            <person name="Duong T.A."/>
            <person name="Gao Y."/>
            <person name="Hammerbacher A."/>
            <person name="Kikkert J.R."/>
            <person name="Li Y."/>
            <person name="Li H."/>
            <person name="Li K."/>
            <person name="Li Q."/>
            <person name="Liu X."/>
            <person name="Ma X."/>
            <person name="Naidoo K."/>
            <person name="Pethybridge S.J."/>
            <person name="Sun J."/>
            <person name="Steenkamp E.T."/>
            <person name="van der Nest M.A."/>
            <person name="van Wyk S."/>
            <person name="Wingfield M.J."/>
            <person name="Xiong C."/>
            <person name="Yue Q."/>
            <person name="Zhang X."/>
        </authorList>
    </citation>
    <scope>NUCLEOTIDE SEQUENCE [LARGE SCALE GENOMIC DNA]</scope>
    <source>
        <strain evidence="3 4">BP6252</strain>
    </source>
</reference>
<comment type="caution">
    <text evidence="3">The sequence shown here is derived from an EMBL/GenBank/DDBJ whole genome shotgun (WGS) entry which is preliminary data.</text>
</comment>
<gene>
    <name evidence="3" type="ORF">BP6252_12539</name>
</gene>
<keyword evidence="4" id="KW-1185">Reference proteome</keyword>
<dbReference type="SUPFAM" id="SSF52047">
    <property type="entry name" value="RNI-like"/>
    <property type="match status" value="1"/>
</dbReference>
<dbReference type="EMBL" id="PDLM01000016">
    <property type="protein sequence ID" value="RDW59452.1"/>
    <property type="molecule type" value="Genomic_DNA"/>
</dbReference>
<dbReference type="PROSITE" id="PS50181">
    <property type="entry name" value="FBOX"/>
    <property type="match status" value="1"/>
</dbReference>
<evidence type="ECO:0000256" key="1">
    <source>
        <dbReference type="SAM" id="MobiDB-lite"/>
    </source>
</evidence>
<protein>
    <recommendedName>
        <fullName evidence="2">F-box domain-containing protein</fullName>
    </recommendedName>
</protein>
<dbReference type="Pfam" id="PF12937">
    <property type="entry name" value="F-box-like"/>
    <property type="match status" value="1"/>
</dbReference>
<name>A0A3D8QC72_9HELO</name>
<feature type="compositionally biased region" description="Acidic residues" evidence="1">
    <location>
        <begin position="549"/>
        <end position="572"/>
    </location>
</feature>
<evidence type="ECO:0000313" key="3">
    <source>
        <dbReference type="EMBL" id="RDW59452.1"/>
    </source>
</evidence>
<dbReference type="InterPro" id="IPR001810">
    <property type="entry name" value="F-box_dom"/>
</dbReference>
<proteinExistence type="predicted"/>
<dbReference type="SUPFAM" id="SSF81383">
    <property type="entry name" value="F-box domain"/>
    <property type="match status" value="1"/>
</dbReference>
<evidence type="ECO:0000313" key="4">
    <source>
        <dbReference type="Proteomes" id="UP000256645"/>
    </source>
</evidence>
<dbReference type="InterPro" id="IPR036047">
    <property type="entry name" value="F-box-like_dom_sf"/>
</dbReference>